<dbReference type="PROSITE" id="PS50865">
    <property type="entry name" value="ZF_MYND_2"/>
    <property type="match status" value="1"/>
</dbReference>
<dbReference type="InterPro" id="IPR002893">
    <property type="entry name" value="Znf_MYND"/>
</dbReference>
<dbReference type="SUPFAM" id="SSF144232">
    <property type="entry name" value="HIT/MYND zinc finger-like"/>
    <property type="match status" value="1"/>
</dbReference>
<evidence type="ECO:0000256" key="5">
    <source>
        <dbReference type="SAM" id="MobiDB-lite"/>
    </source>
</evidence>
<dbReference type="Proteomes" id="UP000030669">
    <property type="component" value="Unassembled WGS sequence"/>
</dbReference>
<evidence type="ECO:0000313" key="8">
    <source>
        <dbReference type="Proteomes" id="UP000030669"/>
    </source>
</evidence>
<dbReference type="OMA" id="WRMEDEM"/>
<keyword evidence="3" id="KW-0862">Zinc</keyword>
<keyword evidence="8" id="KW-1185">Reference proteome</keyword>
<feature type="domain" description="MYND-type" evidence="6">
    <location>
        <begin position="455"/>
        <end position="499"/>
    </location>
</feature>
<dbReference type="RefSeq" id="XP_007864880.1">
    <property type="nucleotide sequence ID" value="XM_007866689.1"/>
</dbReference>
<accession>S7Q7Y8</accession>
<name>S7Q7Y8_GLOTA</name>
<dbReference type="KEGG" id="gtr:GLOTRDRAFT_128060"/>
<dbReference type="EMBL" id="KB469300">
    <property type="protein sequence ID" value="EPQ56101.1"/>
    <property type="molecule type" value="Genomic_DNA"/>
</dbReference>
<evidence type="ECO:0000256" key="2">
    <source>
        <dbReference type="ARBA" id="ARBA00022771"/>
    </source>
</evidence>
<gene>
    <name evidence="7" type="ORF">GLOTRDRAFT_128060</name>
</gene>
<feature type="compositionally biased region" description="Polar residues" evidence="5">
    <location>
        <begin position="39"/>
        <end position="51"/>
    </location>
</feature>
<dbReference type="eggNOG" id="ENOG502RCJE">
    <property type="taxonomic scope" value="Eukaryota"/>
</dbReference>
<dbReference type="Gene3D" id="1.25.40.20">
    <property type="entry name" value="Ankyrin repeat-containing domain"/>
    <property type="match status" value="1"/>
</dbReference>
<protein>
    <recommendedName>
        <fullName evidence="6">MYND-type domain-containing protein</fullName>
    </recommendedName>
</protein>
<keyword evidence="1" id="KW-0479">Metal-binding</keyword>
<dbReference type="GeneID" id="19301661"/>
<dbReference type="Gene3D" id="6.10.140.2220">
    <property type="match status" value="1"/>
</dbReference>
<proteinExistence type="predicted"/>
<reference evidence="7 8" key="1">
    <citation type="journal article" date="2012" name="Science">
        <title>The Paleozoic origin of enzymatic lignin decomposition reconstructed from 31 fungal genomes.</title>
        <authorList>
            <person name="Floudas D."/>
            <person name="Binder M."/>
            <person name="Riley R."/>
            <person name="Barry K."/>
            <person name="Blanchette R.A."/>
            <person name="Henrissat B."/>
            <person name="Martinez A.T."/>
            <person name="Otillar R."/>
            <person name="Spatafora J.W."/>
            <person name="Yadav J.S."/>
            <person name="Aerts A."/>
            <person name="Benoit I."/>
            <person name="Boyd A."/>
            <person name="Carlson A."/>
            <person name="Copeland A."/>
            <person name="Coutinho P.M."/>
            <person name="de Vries R.P."/>
            <person name="Ferreira P."/>
            <person name="Findley K."/>
            <person name="Foster B."/>
            <person name="Gaskell J."/>
            <person name="Glotzer D."/>
            <person name="Gorecki P."/>
            <person name="Heitman J."/>
            <person name="Hesse C."/>
            <person name="Hori C."/>
            <person name="Igarashi K."/>
            <person name="Jurgens J.A."/>
            <person name="Kallen N."/>
            <person name="Kersten P."/>
            <person name="Kohler A."/>
            <person name="Kuees U."/>
            <person name="Kumar T.K.A."/>
            <person name="Kuo A."/>
            <person name="LaButti K."/>
            <person name="Larrondo L.F."/>
            <person name="Lindquist E."/>
            <person name="Ling A."/>
            <person name="Lombard V."/>
            <person name="Lucas S."/>
            <person name="Lundell T."/>
            <person name="Martin R."/>
            <person name="McLaughlin D.J."/>
            <person name="Morgenstern I."/>
            <person name="Morin E."/>
            <person name="Murat C."/>
            <person name="Nagy L.G."/>
            <person name="Nolan M."/>
            <person name="Ohm R.A."/>
            <person name="Patyshakuliyeva A."/>
            <person name="Rokas A."/>
            <person name="Ruiz-Duenas F.J."/>
            <person name="Sabat G."/>
            <person name="Salamov A."/>
            <person name="Samejima M."/>
            <person name="Schmutz J."/>
            <person name="Slot J.C."/>
            <person name="St John F."/>
            <person name="Stenlid J."/>
            <person name="Sun H."/>
            <person name="Sun S."/>
            <person name="Syed K."/>
            <person name="Tsang A."/>
            <person name="Wiebenga A."/>
            <person name="Young D."/>
            <person name="Pisabarro A."/>
            <person name="Eastwood D.C."/>
            <person name="Martin F."/>
            <person name="Cullen D."/>
            <person name="Grigoriev I.V."/>
            <person name="Hibbett D.S."/>
        </authorList>
    </citation>
    <scope>NUCLEOTIDE SEQUENCE [LARGE SCALE GENOMIC DNA]</scope>
    <source>
        <strain evidence="7 8">ATCC 11539</strain>
    </source>
</reference>
<evidence type="ECO:0000256" key="1">
    <source>
        <dbReference type="ARBA" id="ARBA00022723"/>
    </source>
</evidence>
<dbReference type="Pfam" id="PF01753">
    <property type="entry name" value="zf-MYND"/>
    <property type="match status" value="1"/>
</dbReference>
<dbReference type="SUPFAM" id="SSF48403">
    <property type="entry name" value="Ankyrin repeat"/>
    <property type="match status" value="1"/>
</dbReference>
<dbReference type="AlphaFoldDB" id="S7Q7Y8"/>
<keyword evidence="2 4" id="KW-0863">Zinc-finger</keyword>
<dbReference type="GO" id="GO:0008270">
    <property type="term" value="F:zinc ion binding"/>
    <property type="evidence" value="ECO:0007669"/>
    <property type="project" value="UniProtKB-KW"/>
</dbReference>
<dbReference type="HOGENOM" id="CLU_034220_0_0_1"/>
<sequence>MRVASDVVDVLKRKSRRHKREDPEHVCWSRLNTRRPSKPQRTPGTGNQPQWQRIYPPRSSPARSWRRSALRADPLLDVDLGTTAGTREWIGHRAALASGATSPDTVIAISGDAELERLYCVQNDKAWLHYAAERGDPLCARAGATVDRADKRGRTPLLSGMAVLATYSPGPGRADDPVPASVATIAARLRWVCRLLVEQHADVTVELGGISILDWACLAGDWEMIELLLLHGAHPRTGRLGEHKADKERFERLVEETDRRQGRPPRPCPCWSGKALAECHAAAPQAYPPAYSCPCGSIRSYGECCLKRGVEYTEQWDEGEQRIRSRRKGEVDVSTEAEDPAGDVTSLIESMQQMSVKKGPQGAGRSGRVDPREAERIYTAAIARCVKDALVPKGLVDPAFVYAMPKAGFCPMCVIKPSRVTDFSHVVAGTDGRAREEIERAAKISAGGGALFRACEGAGCRKVEGRDVERLNACAKCKAAVYCSRACQASAWKTHKEACGSAECGGQMLPSQVAIRERVSPVSVESA</sequence>
<evidence type="ECO:0000259" key="6">
    <source>
        <dbReference type="PROSITE" id="PS50865"/>
    </source>
</evidence>
<evidence type="ECO:0000313" key="7">
    <source>
        <dbReference type="EMBL" id="EPQ56101.1"/>
    </source>
</evidence>
<dbReference type="InterPro" id="IPR036770">
    <property type="entry name" value="Ankyrin_rpt-contain_sf"/>
</dbReference>
<dbReference type="PROSITE" id="PS01360">
    <property type="entry name" value="ZF_MYND_1"/>
    <property type="match status" value="1"/>
</dbReference>
<evidence type="ECO:0000256" key="4">
    <source>
        <dbReference type="PROSITE-ProRule" id="PRU00134"/>
    </source>
</evidence>
<evidence type="ECO:0000256" key="3">
    <source>
        <dbReference type="ARBA" id="ARBA00022833"/>
    </source>
</evidence>
<feature type="region of interest" description="Disordered" evidence="5">
    <location>
        <begin position="1"/>
        <end position="66"/>
    </location>
</feature>
<dbReference type="OrthoDB" id="432970at2759"/>
<organism evidence="7 8">
    <name type="scientific">Gloeophyllum trabeum (strain ATCC 11539 / FP-39264 / Madison 617)</name>
    <name type="common">Brown rot fungus</name>
    <dbReference type="NCBI Taxonomy" id="670483"/>
    <lineage>
        <taxon>Eukaryota</taxon>
        <taxon>Fungi</taxon>
        <taxon>Dikarya</taxon>
        <taxon>Basidiomycota</taxon>
        <taxon>Agaricomycotina</taxon>
        <taxon>Agaricomycetes</taxon>
        <taxon>Gloeophyllales</taxon>
        <taxon>Gloeophyllaceae</taxon>
        <taxon>Gloeophyllum</taxon>
    </lineage>
</organism>